<dbReference type="GO" id="GO:0071978">
    <property type="term" value="P:bacterial-type flagellum-dependent swarming motility"/>
    <property type="evidence" value="ECO:0007669"/>
    <property type="project" value="TreeGrafter"/>
</dbReference>
<evidence type="ECO:0008006" key="10">
    <source>
        <dbReference type="Google" id="ProtNLM"/>
    </source>
</evidence>
<gene>
    <name evidence="9" type="ORF">DF3PB_2450005</name>
</gene>
<evidence type="ECO:0000256" key="1">
    <source>
        <dbReference type="ARBA" id="ARBA00004162"/>
    </source>
</evidence>
<evidence type="ECO:0000256" key="8">
    <source>
        <dbReference type="SAM" id="Phobius"/>
    </source>
</evidence>
<dbReference type="InterPro" id="IPR005503">
    <property type="entry name" value="FliL"/>
</dbReference>
<evidence type="ECO:0000256" key="4">
    <source>
        <dbReference type="ARBA" id="ARBA00022692"/>
    </source>
</evidence>
<evidence type="ECO:0000256" key="5">
    <source>
        <dbReference type="ARBA" id="ARBA00022779"/>
    </source>
</evidence>
<keyword evidence="7 8" id="KW-0472">Membrane</keyword>
<dbReference type="PANTHER" id="PTHR35091">
    <property type="entry name" value="FLAGELLAR PROTEIN FLIL"/>
    <property type="match status" value="1"/>
</dbReference>
<dbReference type="Pfam" id="PF03748">
    <property type="entry name" value="FliL"/>
    <property type="match status" value="1"/>
</dbReference>
<dbReference type="AlphaFoldDB" id="A0A380TEJ3"/>
<evidence type="ECO:0000256" key="3">
    <source>
        <dbReference type="ARBA" id="ARBA00022500"/>
    </source>
</evidence>
<dbReference type="PANTHER" id="PTHR35091:SF2">
    <property type="entry name" value="FLAGELLAR PROTEIN FLIL"/>
    <property type="match status" value="1"/>
</dbReference>
<evidence type="ECO:0000256" key="2">
    <source>
        <dbReference type="ARBA" id="ARBA00022475"/>
    </source>
</evidence>
<protein>
    <recommendedName>
        <fullName evidence="10">Flagellar protein FliL</fullName>
    </recommendedName>
</protein>
<proteinExistence type="predicted"/>
<evidence type="ECO:0000313" key="9">
    <source>
        <dbReference type="EMBL" id="SUS06141.1"/>
    </source>
</evidence>
<dbReference type="GO" id="GO:0005886">
    <property type="term" value="C:plasma membrane"/>
    <property type="evidence" value="ECO:0007669"/>
    <property type="project" value="UniProtKB-SubCell"/>
</dbReference>
<sequence length="167" mass="17938">MDNAVSEQAAPAGGRLASLRTLAGRLRASPKLRWAAIGAVVLALLAAGLGVFLTGEDRSAVTIELGGPNVYYPLPEFMADLKPQGGRTRHVRLAIVLQVPQARVAAIEAKQVEILAAIQAHLRDQEHKSLIGTAGAERLRIELRDTINHELGGTDVRVVLFTHFLLD</sequence>
<organism evidence="9">
    <name type="scientific">metagenome</name>
    <dbReference type="NCBI Taxonomy" id="256318"/>
    <lineage>
        <taxon>unclassified sequences</taxon>
        <taxon>metagenomes</taxon>
    </lineage>
</organism>
<comment type="subcellular location">
    <subcellularLocation>
        <location evidence="1">Cell membrane</location>
        <topology evidence="1">Single-pass membrane protein</topology>
    </subcellularLocation>
</comment>
<dbReference type="EMBL" id="UIDG01000163">
    <property type="protein sequence ID" value="SUS06141.1"/>
    <property type="molecule type" value="Genomic_DNA"/>
</dbReference>
<feature type="transmembrane region" description="Helical" evidence="8">
    <location>
        <begin position="34"/>
        <end position="53"/>
    </location>
</feature>
<reference evidence="9" key="1">
    <citation type="submission" date="2018-07" db="EMBL/GenBank/DDBJ databases">
        <authorList>
            <person name="Quirk P.G."/>
            <person name="Krulwich T.A."/>
        </authorList>
    </citation>
    <scope>NUCLEOTIDE SEQUENCE</scope>
</reference>
<keyword evidence="3" id="KW-0145">Chemotaxis</keyword>
<name>A0A380TEJ3_9ZZZZ</name>
<keyword evidence="5" id="KW-0283">Flagellar rotation</keyword>
<keyword evidence="2" id="KW-1003">Cell membrane</keyword>
<keyword evidence="4 8" id="KW-0812">Transmembrane</keyword>
<evidence type="ECO:0000256" key="6">
    <source>
        <dbReference type="ARBA" id="ARBA00022989"/>
    </source>
</evidence>
<accession>A0A380TEJ3</accession>
<evidence type="ECO:0000256" key="7">
    <source>
        <dbReference type="ARBA" id="ARBA00023136"/>
    </source>
</evidence>
<keyword evidence="6 8" id="KW-1133">Transmembrane helix</keyword>
<dbReference type="GO" id="GO:0009425">
    <property type="term" value="C:bacterial-type flagellum basal body"/>
    <property type="evidence" value="ECO:0007669"/>
    <property type="project" value="InterPro"/>
</dbReference>
<dbReference type="GO" id="GO:0006935">
    <property type="term" value="P:chemotaxis"/>
    <property type="evidence" value="ECO:0007669"/>
    <property type="project" value="UniProtKB-KW"/>
</dbReference>